<dbReference type="Proteomes" id="UP000660380">
    <property type="component" value="Unassembled WGS sequence"/>
</dbReference>
<proteinExistence type="predicted"/>
<reference evidence="2 3" key="1">
    <citation type="journal article" date="2020" name="ISME J.">
        <title>Comparative genomics reveals insights into cyanobacterial evolution and habitat adaptation.</title>
        <authorList>
            <person name="Chen M.Y."/>
            <person name="Teng W.K."/>
            <person name="Zhao L."/>
            <person name="Hu C.X."/>
            <person name="Zhou Y.K."/>
            <person name="Han B.P."/>
            <person name="Song L.R."/>
            <person name="Shu W.S."/>
        </authorList>
    </citation>
    <scope>NUCLEOTIDE SEQUENCE [LARGE SCALE GENOMIC DNA]</scope>
    <source>
        <strain evidence="2 3">FACHB-248</strain>
    </source>
</reference>
<organism evidence="2 3">
    <name type="scientific">Scytonema hofmannii FACHB-248</name>
    <dbReference type="NCBI Taxonomy" id="1842502"/>
    <lineage>
        <taxon>Bacteria</taxon>
        <taxon>Bacillati</taxon>
        <taxon>Cyanobacteriota</taxon>
        <taxon>Cyanophyceae</taxon>
        <taxon>Nostocales</taxon>
        <taxon>Scytonemataceae</taxon>
        <taxon>Scytonema</taxon>
    </lineage>
</organism>
<evidence type="ECO:0000313" key="2">
    <source>
        <dbReference type="EMBL" id="MBD2605632.1"/>
    </source>
</evidence>
<keyword evidence="3" id="KW-1185">Reference proteome</keyword>
<gene>
    <name evidence="2" type="ORF">H6G81_14115</name>
</gene>
<comment type="caution">
    <text evidence="2">The sequence shown here is derived from an EMBL/GenBank/DDBJ whole genome shotgun (WGS) entry which is preliminary data.</text>
</comment>
<evidence type="ECO:0008006" key="4">
    <source>
        <dbReference type="Google" id="ProtNLM"/>
    </source>
</evidence>
<feature type="signal peptide" evidence="1">
    <location>
        <begin position="1"/>
        <end position="32"/>
    </location>
</feature>
<dbReference type="EMBL" id="JACJTA010000026">
    <property type="protein sequence ID" value="MBD2605632.1"/>
    <property type="molecule type" value="Genomic_DNA"/>
</dbReference>
<sequence>MKSIAVIGKRLISVFLVMVVSSLMLFTSPAIAATSVILNRENSQTEVLQSDKPVVLILASKDTLRFFNTSLEDLKSKAENVFGDKYKIAIGYWEDNLEISYGIPNLRIYPTATAVTFFESGQRRNSGFIIGPDQTTQVLEGLKSDFEDS</sequence>
<evidence type="ECO:0000256" key="1">
    <source>
        <dbReference type="SAM" id="SignalP"/>
    </source>
</evidence>
<dbReference type="RefSeq" id="WP_051502908.1">
    <property type="nucleotide sequence ID" value="NZ_JACJTA010000026.1"/>
</dbReference>
<protein>
    <recommendedName>
        <fullName evidence="4">DUF4174 domain-containing protein</fullName>
    </recommendedName>
</protein>
<keyword evidence="1" id="KW-0732">Signal</keyword>
<evidence type="ECO:0000313" key="3">
    <source>
        <dbReference type="Proteomes" id="UP000660380"/>
    </source>
</evidence>
<accession>A0ABR8GQZ2</accession>
<feature type="chain" id="PRO_5045955005" description="DUF4174 domain-containing protein" evidence="1">
    <location>
        <begin position="33"/>
        <end position="149"/>
    </location>
</feature>
<name>A0ABR8GQZ2_9CYAN</name>